<evidence type="ECO:0000313" key="1">
    <source>
        <dbReference type="EMBL" id="KIL70409.1"/>
    </source>
</evidence>
<keyword evidence="2" id="KW-1185">Reference proteome</keyword>
<dbReference type="HOGENOM" id="CLU_2867199_0_0_1"/>
<accession>A0A0C2TSY0</accession>
<dbReference type="EMBL" id="KN818224">
    <property type="protein sequence ID" value="KIL70409.1"/>
    <property type="molecule type" value="Genomic_DNA"/>
</dbReference>
<name>A0A0C2TSY0_AMAMK</name>
<reference evidence="1 2" key="1">
    <citation type="submission" date="2014-04" db="EMBL/GenBank/DDBJ databases">
        <title>Evolutionary Origins and Diversification of the Mycorrhizal Mutualists.</title>
        <authorList>
            <consortium name="DOE Joint Genome Institute"/>
            <consortium name="Mycorrhizal Genomics Consortium"/>
            <person name="Kohler A."/>
            <person name="Kuo A."/>
            <person name="Nagy L.G."/>
            <person name="Floudas D."/>
            <person name="Copeland A."/>
            <person name="Barry K.W."/>
            <person name="Cichocki N."/>
            <person name="Veneault-Fourrey C."/>
            <person name="LaButti K."/>
            <person name="Lindquist E.A."/>
            <person name="Lipzen A."/>
            <person name="Lundell T."/>
            <person name="Morin E."/>
            <person name="Murat C."/>
            <person name="Riley R."/>
            <person name="Ohm R."/>
            <person name="Sun H."/>
            <person name="Tunlid A."/>
            <person name="Henrissat B."/>
            <person name="Grigoriev I.V."/>
            <person name="Hibbett D.S."/>
            <person name="Martin F."/>
        </authorList>
    </citation>
    <scope>NUCLEOTIDE SEQUENCE [LARGE SCALE GENOMIC DNA]</scope>
    <source>
        <strain evidence="1 2">Koide BX008</strain>
    </source>
</reference>
<dbReference type="Proteomes" id="UP000054549">
    <property type="component" value="Unassembled WGS sequence"/>
</dbReference>
<proteinExistence type="predicted"/>
<evidence type="ECO:0000313" key="2">
    <source>
        <dbReference type="Proteomes" id="UP000054549"/>
    </source>
</evidence>
<protein>
    <submittedName>
        <fullName evidence="1">Uncharacterized protein</fullName>
    </submittedName>
</protein>
<sequence>MPASRAMPGGALVFTSRPLPGRVLLYCQPSRIPTSRPFPGGALLYCRPSNMPGALTFSVMKDIF</sequence>
<organism evidence="1 2">
    <name type="scientific">Amanita muscaria (strain Koide BX008)</name>
    <dbReference type="NCBI Taxonomy" id="946122"/>
    <lineage>
        <taxon>Eukaryota</taxon>
        <taxon>Fungi</taxon>
        <taxon>Dikarya</taxon>
        <taxon>Basidiomycota</taxon>
        <taxon>Agaricomycotina</taxon>
        <taxon>Agaricomycetes</taxon>
        <taxon>Agaricomycetidae</taxon>
        <taxon>Agaricales</taxon>
        <taxon>Pluteineae</taxon>
        <taxon>Amanitaceae</taxon>
        <taxon>Amanita</taxon>
    </lineage>
</organism>
<dbReference type="AlphaFoldDB" id="A0A0C2TSY0"/>
<gene>
    <name evidence="1" type="ORF">M378DRAFT_156534</name>
</gene>
<dbReference type="InParanoid" id="A0A0C2TSY0"/>